<dbReference type="GO" id="GO:0006508">
    <property type="term" value="P:proteolysis"/>
    <property type="evidence" value="ECO:0007669"/>
    <property type="project" value="InterPro"/>
</dbReference>
<dbReference type="Gene3D" id="3.40.630.10">
    <property type="entry name" value="Zn peptidases"/>
    <property type="match status" value="1"/>
</dbReference>
<dbReference type="PANTHER" id="PTHR12147">
    <property type="entry name" value="METALLOPEPTIDASE M28 FAMILY MEMBER"/>
    <property type="match status" value="1"/>
</dbReference>
<dbReference type="InterPro" id="IPR045175">
    <property type="entry name" value="M28_fam"/>
</dbReference>
<keyword evidence="3" id="KW-1185">Reference proteome</keyword>
<reference evidence="2 3" key="1">
    <citation type="journal article" date="2012" name="Int. J. Syst. Evol. Microbiol.">
        <title>Flammeovirga pacifica sp. nov., isolated from deep-sea sediment.</title>
        <authorList>
            <person name="Xu H."/>
            <person name="Fu Y."/>
            <person name="Yang N."/>
            <person name="Ding Z."/>
            <person name="Lai Q."/>
            <person name="Zeng R."/>
        </authorList>
    </citation>
    <scope>NUCLEOTIDE SEQUENCE [LARGE SCALE GENOMIC DNA]</scope>
    <source>
        <strain evidence="3">DSM 24597 / LMG 26175 / WPAGA1</strain>
    </source>
</reference>
<dbReference type="SUPFAM" id="SSF53187">
    <property type="entry name" value="Zn-dependent exopeptidases"/>
    <property type="match status" value="1"/>
</dbReference>
<feature type="domain" description="Peptidase M28" evidence="1">
    <location>
        <begin position="25"/>
        <end position="236"/>
    </location>
</feature>
<dbReference type="STRING" id="915059.NH26_08150"/>
<comment type="caution">
    <text evidence="2">The sequence shown here is derived from an EMBL/GenBank/DDBJ whole genome shotgun (WGS) entry which is preliminary data.</text>
</comment>
<dbReference type="AlphaFoldDB" id="A0A1S1Z5R8"/>
<protein>
    <recommendedName>
        <fullName evidence="1">Peptidase M28 domain-containing protein</fullName>
    </recommendedName>
</protein>
<sequence length="248" mass="28406">MNSFGYEVHEQKFTAVEEEYVNLIVFYGNPNAPRIVVGAHYDSFGDQHGADDNASGIAGVLEMARLLQVHQPILEYCIELVAYANEERPFFTTKDMGSFVHAKRNFDKKVSTKLMVCLEMIGYFNDQEGSQKYPVSFLNYLYPTKANFIALVGNMNNHSTVKEFKKYMKQVAAIDVYSINAPSSIKGLANSDHRNYWHFKQNALMVTDTSYFRNPHYHQKSDLPDTLNYKKMAEVLKGTYYSIVNITL</sequence>
<accession>A0A1S1Z5R8</accession>
<dbReference type="PANTHER" id="PTHR12147:SF26">
    <property type="entry name" value="PEPTIDASE M28 DOMAIN-CONTAINING PROTEIN"/>
    <property type="match status" value="1"/>
</dbReference>
<dbReference type="Proteomes" id="UP000179797">
    <property type="component" value="Unassembled WGS sequence"/>
</dbReference>
<dbReference type="EMBL" id="JRYR02000001">
    <property type="protein sequence ID" value="OHX68493.1"/>
    <property type="molecule type" value="Genomic_DNA"/>
</dbReference>
<gene>
    <name evidence="2" type="ORF">NH26_08150</name>
</gene>
<evidence type="ECO:0000259" key="1">
    <source>
        <dbReference type="Pfam" id="PF04389"/>
    </source>
</evidence>
<dbReference type="InterPro" id="IPR007484">
    <property type="entry name" value="Peptidase_M28"/>
</dbReference>
<proteinExistence type="predicted"/>
<dbReference type="Pfam" id="PF04389">
    <property type="entry name" value="Peptidase_M28"/>
    <property type="match status" value="1"/>
</dbReference>
<organism evidence="2 3">
    <name type="scientific">Flammeovirga pacifica</name>
    <dbReference type="NCBI Taxonomy" id="915059"/>
    <lineage>
        <taxon>Bacteria</taxon>
        <taxon>Pseudomonadati</taxon>
        <taxon>Bacteroidota</taxon>
        <taxon>Cytophagia</taxon>
        <taxon>Cytophagales</taxon>
        <taxon>Flammeovirgaceae</taxon>
        <taxon>Flammeovirga</taxon>
    </lineage>
</organism>
<dbReference type="GO" id="GO:0008235">
    <property type="term" value="F:metalloexopeptidase activity"/>
    <property type="evidence" value="ECO:0007669"/>
    <property type="project" value="InterPro"/>
</dbReference>
<evidence type="ECO:0000313" key="3">
    <source>
        <dbReference type="Proteomes" id="UP000179797"/>
    </source>
</evidence>
<name>A0A1S1Z5R8_FLAPC</name>
<evidence type="ECO:0000313" key="2">
    <source>
        <dbReference type="EMBL" id="OHX68493.1"/>
    </source>
</evidence>